<evidence type="ECO:0000313" key="7">
    <source>
        <dbReference type="EMBL" id="AFL96014.1"/>
    </source>
</evidence>
<protein>
    <submittedName>
        <fullName evidence="7">CRISPR-associated Cas6 family protein 2</fullName>
    </submittedName>
</protein>
<dbReference type="InterPro" id="IPR010156">
    <property type="entry name" value="CRISPR-assoc_prot_Cas6"/>
</dbReference>
<dbReference type="KEGG" id="thm:CL1_1818"/>
<sequence length="237" mass="27986">MRLKITLEGNNGVPYQPNKHAVQGFIYNMLKDTEYGKRHDEPRFKFFTFSDFFRDREGRLTFLVSSPERGFIETLYSNIRGRNHIYIGKHQLALVEIKKFKVPLRRRFQTGSPVVIYRNARENEYFKFHAHHDLRFFVERLKDNAERKYNAFYGEDFALDGPLFDRIIPKLRNNGKLDVYVKVVKNGVPFPVIGSNWELLEKERIGPHERKFYRFLMDAGLGEKNSLGFGFLNPVKG</sequence>
<keyword evidence="8" id="KW-1185">Reference proteome</keyword>
<organism evidence="7 8">
    <name type="scientific">Thermococcus cleftensis (strain DSM 27260 / KACC 17922 / CL1)</name>
    <dbReference type="NCBI Taxonomy" id="163003"/>
    <lineage>
        <taxon>Archaea</taxon>
        <taxon>Methanobacteriati</taxon>
        <taxon>Methanobacteriota</taxon>
        <taxon>Thermococci</taxon>
        <taxon>Thermococcales</taxon>
        <taxon>Thermococcaceae</taxon>
        <taxon>Thermococcus</taxon>
    </lineage>
</organism>
<evidence type="ECO:0000256" key="4">
    <source>
        <dbReference type="PIRSR" id="PIRSR005054-1"/>
    </source>
</evidence>
<dbReference type="RefSeq" id="WP_014789645.1">
    <property type="nucleotide sequence ID" value="NC_018015.1"/>
</dbReference>
<dbReference type="CDD" id="cd21140">
    <property type="entry name" value="Cas6_I-like"/>
    <property type="match status" value="1"/>
</dbReference>
<evidence type="ECO:0000256" key="5">
    <source>
        <dbReference type="PIRSR" id="PIRSR005054-50"/>
    </source>
</evidence>
<dbReference type="InterPro" id="IPR045747">
    <property type="entry name" value="CRISPR-assoc_prot_Cas6_N_sf"/>
</dbReference>
<feature type="active site" description="Proton acceptor" evidence="5">
    <location>
        <position position="27"/>
    </location>
</feature>
<dbReference type="GeneID" id="13037126"/>
<feature type="domain" description="CRISPR associated protein Cas6 C-terminal" evidence="6">
    <location>
        <begin position="107"/>
        <end position="233"/>
    </location>
</feature>
<dbReference type="HOGENOM" id="CLU_089858_1_0_2"/>
<gene>
    <name evidence="7" type="ORF">CL1_1818</name>
</gene>
<evidence type="ECO:0000256" key="1">
    <source>
        <dbReference type="ARBA" id="ARBA00005937"/>
    </source>
</evidence>
<reference evidence="7 8" key="1">
    <citation type="journal article" date="2012" name="J. Bacteriol.">
        <title>Complete Genome Sequence of the Hyperthermophilic Archaeon Thermococcus sp. Strain CL1, Isolated from a Paralvinella sp. Polychaete Worm Collected from a Hydrothermal Vent.</title>
        <authorList>
            <person name="Jung J.H."/>
            <person name="Holden J.F."/>
            <person name="Seo D.H."/>
            <person name="Park K.H."/>
            <person name="Shin H."/>
            <person name="Ryu S."/>
            <person name="Lee J.H."/>
            <person name="Park C.S."/>
        </authorList>
    </citation>
    <scope>NUCLEOTIDE SEQUENCE [LARGE SCALE GENOMIC DNA]</scope>
    <source>
        <strain evidence="8">DSM 27260 / KACC 17922 / CL1</strain>
    </source>
</reference>
<comment type="similarity">
    <text evidence="1">Belongs to the CRISPR-associated protein Cas6/Cse3/CasE family.</text>
</comment>
<evidence type="ECO:0000313" key="8">
    <source>
        <dbReference type="Proteomes" id="UP000006064"/>
    </source>
</evidence>
<dbReference type="OrthoDB" id="43942at2157"/>
<dbReference type="STRING" id="163003.CL1_1818"/>
<keyword evidence="2" id="KW-0694">RNA-binding</keyword>
<keyword evidence="3" id="KW-0051">Antiviral defense</keyword>
<evidence type="ECO:0000259" key="6">
    <source>
        <dbReference type="Pfam" id="PF01881"/>
    </source>
</evidence>
<dbReference type="GO" id="GO:0051607">
    <property type="term" value="P:defense response to virus"/>
    <property type="evidence" value="ECO:0007669"/>
    <property type="project" value="UniProtKB-KW"/>
</dbReference>
<dbReference type="GO" id="GO:0016788">
    <property type="term" value="F:hydrolase activity, acting on ester bonds"/>
    <property type="evidence" value="ECO:0007669"/>
    <property type="project" value="InterPro"/>
</dbReference>
<dbReference type="EMBL" id="CP003651">
    <property type="protein sequence ID" value="AFL96014.1"/>
    <property type="molecule type" value="Genomic_DNA"/>
</dbReference>
<feature type="active site" description="Proton donor" evidence="5">
    <location>
        <position position="39"/>
    </location>
</feature>
<dbReference type="Pfam" id="PF01881">
    <property type="entry name" value="Cas_Cas6_C"/>
    <property type="match status" value="1"/>
</dbReference>
<dbReference type="AlphaFoldDB" id="I3ZWD0"/>
<evidence type="ECO:0000256" key="3">
    <source>
        <dbReference type="ARBA" id="ARBA00023118"/>
    </source>
</evidence>
<name>I3ZWD0_THECF</name>
<dbReference type="Gene3D" id="3.30.70.1890">
    <property type="match status" value="1"/>
</dbReference>
<dbReference type="NCBIfam" id="TIGR01877">
    <property type="entry name" value="cas_cas6"/>
    <property type="match status" value="1"/>
</dbReference>
<dbReference type="InterPro" id="IPR049435">
    <property type="entry name" value="Cas_Cas6_C"/>
</dbReference>
<dbReference type="PANTHER" id="PTHR36984:SF1">
    <property type="entry name" value="CRISPR-ASSOCIATED ENDORIBONUCLEASE CAS6 1"/>
    <property type="match status" value="1"/>
</dbReference>
<feature type="site" description="Transition state stabilizer" evidence="4">
    <location>
        <position position="45"/>
    </location>
</feature>
<dbReference type="GO" id="GO:0003723">
    <property type="term" value="F:RNA binding"/>
    <property type="evidence" value="ECO:0007669"/>
    <property type="project" value="UniProtKB-KW"/>
</dbReference>
<proteinExistence type="inferred from homology"/>
<dbReference type="PANTHER" id="PTHR36984">
    <property type="entry name" value="CRISPR-ASSOCIATED ENDORIBONUCLEASE CAS6 1"/>
    <property type="match status" value="1"/>
</dbReference>
<evidence type="ECO:0000256" key="2">
    <source>
        <dbReference type="ARBA" id="ARBA00022884"/>
    </source>
</evidence>
<dbReference type="PIRSF" id="PIRSF005054">
    <property type="entry name" value="PF1131"/>
    <property type="match status" value="1"/>
</dbReference>
<accession>I3ZWD0</accession>
<dbReference type="Proteomes" id="UP000006064">
    <property type="component" value="Chromosome"/>
</dbReference>
<dbReference type="Gene3D" id="3.30.70.1900">
    <property type="match status" value="1"/>
</dbReference>